<evidence type="ECO:0008006" key="3">
    <source>
        <dbReference type="Google" id="ProtNLM"/>
    </source>
</evidence>
<proteinExistence type="predicted"/>
<dbReference type="EMBL" id="LM995447">
    <property type="protein sequence ID" value="CDZ24876.1"/>
    <property type="molecule type" value="Genomic_DNA"/>
</dbReference>
<dbReference type="Pfam" id="PF06838">
    <property type="entry name" value="Met_gamma_lyase"/>
    <property type="match status" value="1"/>
</dbReference>
<evidence type="ECO:0000313" key="2">
    <source>
        <dbReference type="Proteomes" id="UP000032431"/>
    </source>
</evidence>
<evidence type="ECO:0000313" key="1">
    <source>
        <dbReference type="EMBL" id="CDZ24876.1"/>
    </source>
</evidence>
<dbReference type="PANTHER" id="PTHR46658">
    <property type="entry name" value="CYS OR MET METABOLISM PYRIDOXAL-PHOSPHATE-DEPENDENT ENZYME"/>
    <property type="match status" value="1"/>
</dbReference>
<sequence length="427" mass="45836">MEQSFFKFDKRIESAAEVALNLCSAPFEEIEKTARFNSMKVLSAFAKNKVSEAHFAGSTGYGYDDRGRETLDNVFADAFGAEAALVRHNFVSGTHAITTALFGVLRPGDIMLACTGKSYDTLDEVIGLRGKGMGSLMEYGVIYRQVDLKDGEPDLEGIKAALSEQLKNGTPVKMAYIQRSRGYSLRPSLTIAKIREVADLVKSVSPETAIVVDNCYGEFVEREEPTQAGADLIIGSLIKNAGGGIAETGGYIAGRRDLVELASYRLTAPGAGGEVGATLNQNRNMFKGFFFAPHVTAQALKTAVFASALFELLGFKATPRYNEPRTDIVETIELKNPQALIAFCRGIQSGSPVDSFVSPEPWDMPGYDSKVIMAAGAFTLGASIELSADAPLRKPYAVWMQGGLTFESGMTGVMCAAQALADGGFLK</sequence>
<name>A0A078KMF4_9FIRM</name>
<keyword evidence="2" id="KW-1185">Reference proteome</keyword>
<dbReference type="Gene3D" id="3.40.640.10">
    <property type="entry name" value="Type I PLP-dependent aspartate aminotransferase-like (Major domain)"/>
    <property type="match status" value="1"/>
</dbReference>
<dbReference type="PANTHER" id="PTHR46658:SF1">
    <property type="entry name" value="CYS OR MET METABOLISM PYRIDOXAL-PHOSPHATE-DEPENDENT ENZYME"/>
    <property type="match status" value="1"/>
</dbReference>
<dbReference type="STRING" id="29343.CCDG5_1778"/>
<gene>
    <name evidence="1" type="primary">ynbB</name>
    <name evidence="1" type="ORF">CCDG5_1778</name>
</gene>
<dbReference type="InterPro" id="IPR015424">
    <property type="entry name" value="PyrdxlP-dep_Trfase"/>
</dbReference>
<protein>
    <recommendedName>
        <fullName evidence="3">Aluminum resistance protein</fullName>
    </recommendedName>
</protein>
<dbReference type="AlphaFoldDB" id="A0A078KMF4"/>
<dbReference type="Gene3D" id="3.90.1150.60">
    <property type="entry name" value="Methioning gamme-lyase, C-terminal domain"/>
    <property type="match status" value="1"/>
</dbReference>
<accession>A0A078KMF4</accession>
<dbReference type="KEGG" id="ccel:CCDG5_1778"/>
<dbReference type="Proteomes" id="UP000032431">
    <property type="component" value="Chromosome I"/>
</dbReference>
<reference evidence="2" key="1">
    <citation type="submission" date="2014-07" db="EMBL/GenBank/DDBJ databases">
        <authorList>
            <person name="Wibberg D."/>
        </authorList>
    </citation>
    <scope>NUCLEOTIDE SEQUENCE [LARGE SCALE GENOMIC DNA]</scope>
    <source>
        <strain evidence="2">DG5</strain>
    </source>
</reference>
<dbReference type="SUPFAM" id="SSF53383">
    <property type="entry name" value="PLP-dependent transferases"/>
    <property type="match status" value="1"/>
</dbReference>
<dbReference type="InterPro" id="IPR009651">
    <property type="entry name" value="Met_g_lyase_put"/>
</dbReference>
<organism evidence="1 2">
    <name type="scientific">[Clostridium] cellulosi</name>
    <dbReference type="NCBI Taxonomy" id="29343"/>
    <lineage>
        <taxon>Bacteria</taxon>
        <taxon>Bacillati</taxon>
        <taxon>Bacillota</taxon>
        <taxon>Clostridia</taxon>
        <taxon>Eubacteriales</taxon>
        <taxon>Oscillospiraceae</taxon>
        <taxon>Oscillospiraceae incertae sedis</taxon>
    </lineage>
</organism>
<dbReference type="OrthoDB" id="9764766at2"/>
<dbReference type="HOGENOM" id="CLU_037803_3_0_9"/>
<dbReference type="PATRIC" id="fig|29343.3.peg.1868"/>
<dbReference type="InterPro" id="IPR015421">
    <property type="entry name" value="PyrdxlP-dep_Trfase_major"/>
</dbReference>